<protein>
    <submittedName>
        <fullName evidence="2">Uncharacterized protein</fullName>
    </submittedName>
</protein>
<feature type="compositionally biased region" description="Low complexity" evidence="1">
    <location>
        <begin position="7"/>
        <end position="16"/>
    </location>
</feature>
<sequence length="116" mass="12431">MTHSGDFAAFGPAGAALKPRTSASADEAPPKDRKFGFTRNGDTDRAPIGGEEVIDEAVEDDSEDVPVVEELEIAGIVEDLEVDGAGRTLPQFRSAISLFWYSKQSSQRKFVDGDAV</sequence>
<keyword evidence="3" id="KW-1185">Reference proteome</keyword>
<dbReference type="EMBL" id="JAUCMV010000001">
    <property type="protein sequence ID" value="KAK0425384.1"/>
    <property type="molecule type" value="Genomic_DNA"/>
</dbReference>
<evidence type="ECO:0000313" key="3">
    <source>
        <dbReference type="Proteomes" id="UP001175271"/>
    </source>
</evidence>
<name>A0AA39IL45_9BILA</name>
<comment type="caution">
    <text evidence="2">The sequence shown here is derived from an EMBL/GenBank/DDBJ whole genome shotgun (WGS) entry which is preliminary data.</text>
</comment>
<proteinExistence type="predicted"/>
<dbReference type="Proteomes" id="UP001175271">
    <property type="component" value="Unassembled WGS sequence"/>
</dbReference>
<accession>A0AA39IL45</accession>
<dbReference type="AlphaFoldDB" id="A0AA39IL45"/>
<feature type="compositionally biased region" description="Basic and acidic residues" evidence="1">
    <location>
        <begin position="28"/>
        <end position="45"/>
    </location>
</feature>
<evidence type="ECO:0000313" key="2">
    <source>
        <dbReference type="EMBL" id="KAK0425384.1"/>
    </source>
</evidence>
<feature type="region of interest" description="Disordered" evidence="1">
    <location>
        <begin position="1"/>
        <end position="51"/>
    </location>
</feature>
<evidence type="ECO:0000256" key="1">
    <source>
        <dbReference type="SAM" id="MobiDB-lite"/>
    </source>
</evidence>
<organism evidence="2 3">
    <name type="scientific">Steinernema hermaphroditum</name>
    <dbReference type="NCBI Taxonomy" id="289476"/>
    <lineage>
        <taxon>Eukaryota</taxon>
        <taxon>Metazoa</taxon>
        <taxon>Ecdysozoa</taxon>
        <taxon>Nematoda</taxon>
        <taxon>Chromadorea</taxon>
        <taxon>Rhabditida</taxon>
        <taxon>Tylenchina</taxon>
        <taxon>Panagrolaimomorpha</taxon>
        <taxon>Strongyloidoidea</taxon>
        <taxon>Steinernematidae</taxon>
        <taxon>Steinernema</taxon>
    </lineage>
</organism>
<gene>
    <name evidence="2" type="ORF">QR680_009171</name>
</gene>
<reference evidence="2" key="1">
    <citation type="submission" date="2023-06" db="EMBL/GenBank/DDBJ databases">
        <title>Genomic analysis of the entomopathogenic nematode Steinernema hermaphroditum.</title>
        <authorList>
            <person name="Schwarz E.M."/>
            <person name="Heppert J.K."/>
            <person name="Baniya A."/>
            <person name="Schwartz H.T."/>
            <person name="Tan C.-H."/>
            <person name="Antoshechkin I."/>
            <person name="Sternberg P.W."/>
            <person name="Goodrich-Blair H."/>
            <person name="Dillman A.R."/>
        </authorList>
    </citation>
    <scope>NUCLEOTIDE SEQUENCE</scope>
    <source>
        <strain evidence="2">PS9179</strain>
        <tissue evidence="2">Whole animal</tissue>
    </source>
</reference>